<comment type="similarity">
    <text evidence="2">Belongs to the CorA metal ion transporter (MIT) (TC 1.A.35) family.</text>
</comment>
<proteinExistence type="inferred from homology"/>
<keyword evidence="3 6" id="KW-0812">Transmembrane</keyword>
<feature type="transmembrane region" description="Helical" evidence="6">
    <location>
        <begin position="265"/>
        <end position="285"/>
    </location>
</feature>
<keyword evidence="5 6" id="KW-0472">Membrane</keyword>
<evidence type="ECO:0000256" key="6">
    <source>
        <dbReference type="SAM" id="Phobius"/>
    </source>
</evidence>
<evidence type="ECO:0000256" key="1">
    <source>
        <dbReference type="ARBA" id="ARBA00004141"/>
    </source>
</evidence>
<sequence>MLVVKLPTGTTLEGRVIAPDEDIPDSAVWIDLVSPVPPEDKMVERAVGVYVPTREEMQEIEPTSRLYVENGARYMTATLMCRSDSDTPTTTAVTFILAGHRLITVRYDEPKPFSLVANKLARQCSATISGEIVLMELLDAIIDRSADILERIGTEVDAVSRTIFLPERPGGRIRSQDILREIGRTGDLTSKARECLVSIGRLVLYLANEADGLRWAKDQRATLKGMQRDVQSLSDHATYLANKITFLLDAMVGVVTIEQNNIIKIFSVAAVVLMPPTLVASIYGMNFKHMPELDFPYGYPMALVLMVVAAVVPYVFFKLKKWL</sequence>
<evidence type="ECO:0000313" key="7">
    <source>
        <dbReference type="EMBL" id="MFD2183447.1"/>
    </source>
</evidence>
<dbReference type="InterPro" id="IPR045861">
    <property type="entry name" value="CorA_cytoplasmic_dom"/>
</dbReference>
<organism evidence="7 8">
    <name type="scientific">Rhodoplanes azumiensis</name>
    <dbReference type="NCBI Taxonomy" id="1897628"/>
    <lineage>
        <taxon>Bacteria</taxon>
        <taxon>Pseudomonadati</taxon>
        <taxon>Pseudomonadota</taxon>
        <taxon>Alphaproteobacteria</taxon>
        <taxon>Hyphomicrobiales</taxon>
        <taxon>Nitrobacteraceae</taxon>
        <taxon>Rhodoplanes</taxon>
    </lineage>
</organism>
<dbReference type="RefSeq" id="WP_378478603.1">
    <property type="nucleotide sequence ID" value="NZ_JBHUIW010000017.1"/>
</dbReference>
<dbReference type="PANTHER" id="PTHR47685:SF1">
    <property type="entry name" value="MAGNESIUM TRANSPORT PROTEIN CORA"/>
    <property type="match status" value="1"/>
</dbReference>
<protein>
    <submittedName>
        <fullName evidence="7">Magnesium transporter CorA family protein</fullName>
    </submittedName>
</protein>
<evidence type="ECO:0000256" key="5">
    <source>
        <dbReference type="ARBA" id="ARBA00023136"/>
    </source>
</evidence>
<dbReference type="InterPro" id="IPR002523">
    <property type="entry name" value="MgTranspt_CorA/ZnTranspt_ZntB"/>
</dbReference>
<comment type="caution">
    <text evidence="7">The sequence shown here is derived from an EMBL/GenBank/DDBJ whole genome shotgun (WGS) entry which is preliminary data.</text>
</comment>
<dbReference type="EMBL" id="JBHUIW010000017">
    <property type="protein sequence ID" value="MFD2183447.1"/>
    <property type="molecule type" value="Genomic_DNA"/>
</dbReference>
<dbReference type="Proteomes" id="UP001597314">
    <property type="component" value="Unassembled WGS sequence"/>
</dbReference>
<dbReference type="InterPro" id="IPR050829">
    <property type="entry name" value="CorA_MIT"/>
</dbReference>
<dbReference type="PANTHER" id="PTHR47685">
    <property type="entry name" value="MAGNESIUM TRANSPORT PROTEIN CORA"/>
    <property type="match status" value="1"/>
</dbReference>
<dbReference type="SUPFAM" id="SSF143865">
    <property type="entry name" value="CorA soluble domain-like"/>
    <property type="match status" value="1"/>
</dbReference>
<dbReference type="InterPro" id="IPR045863">
    <property type="entry name" value="CorA_TM1_TM2"/>
</dbReference>
<keyword evidence="8" id="KW-1185">Reference proteome</keyword>
<evidence type="ECO:0000256" key="2">
    <source>
        <dbReference type="ARBA" id="ARBA00009765"/>
    </source>
</evidence>
<name>A0ABW5AM00_9BRAD</name>
<comment type="subcellular location">
    <subcellularLocation>
        <location evidence="1">Membrane</location>
        <topology evidence="1">Multi-pass membrane protein</topology>
    </subcellularLocation>
</comment>
<evidence type="ECO:0000256" key="4">
    <source>
        <dbReference type="ARBA" id="ARBA00022989"/>
    </source>
</evidence>
<reference evidence="8" key="1">
    <citation type="journal article" date="2019" name="Int. J. Syst. Evol. Microbiol.">
        <title>The Global Catalogue of Microorganisms (GCM) 10K type strain sequencing project: providing services to taxonomists for standard genome sequencing and annotation.</title>
        <authorList>
            <consortium name="The Broad Institute Genomics Platform"/>
            <consortium name="The Broad Institute Genome Sequencing Center for Infectious Disease"/>
            <person name="Wu L."/>
            <person name="Ma J."/>
        </authorList>
    </citation>
    <scope>NUCLEOTIDE SEQUENCE [LARGE SCALE GENOMIC DNA]</scope>
    <source>
        <strain evidence="8">CGMCC 1.6774</strain>
    </source>
</reference>
<gene>
    <name evidence="7" type="ORF">ACFSOX_14915</name>
</gene>
<dbReference type="CDD" id="cd12837">
    <property type="entry name" value="EcCorA-like_u1"/>
    <property type="match status" value="1"/>
</dbReference>
<dbReference type="SUPFAM" id="SSF144083">
    <property type="entry name" value="Magnesium transport protein CorA, transmembrane region"/>
    <property type="match status" value="1"/>
</dbReference>
<accession>A0ABW5AM00</accession>
<dbReference type="Pfam" id="PF01544">
    <property type="entry name" value="CorA"/>
    <property type="match status" value="1"/>
</dbReference>
<feature type="transmembrane region" description="Helical" evidence="6">
    <location>
        <begin position="297"/>
        <end position="317"/>
    </location>
</feature>
<dbReference type="Gene3D" id="1.20.58.340">
    <property type="entry name" value="Magnesium transport protein CorA, transmembrane region"/>
    <property type="match status" value="2"/>
</dbReference>
<keyword evidence="4 6" id="KW-1133">Transmembrane helix</keyword>
<evidence type="ECO:0000256" key="3">
    <source>
        <dbReference type="ARBA" id="ARBA00022692"/>
    </source>
</evidence>
<evidence type="ECO:0000313" key="8">
    <source>
        <dbReference type="Proteomes" id="UP001597314"/>
    </source>
</evidence>